<dbReference type="EMBL" id="JAUSVS010000002">
    <property type="protein sequence ID" value="MDQ0463496.1"/>
    <property type="molecule type" value="Genomic_DNA"/>
</dbReference>
<keyword evidence="2" id="KW-1185">Reference proteome</keyword>
<protein>
    <submittedName>
        <fullName evidence="1">Uncharacterized protein</fullName>
    </submittedName>
</protein>
<gene>
    <name evidence="1" type="ORF">QO010_001267</name>
</gene>
<evidence type="ECO:0000313" key="2">
    <source>
        <dbReference type="Proteomes" id="UP001228905"/>
    </source>
</evidence>
<organism evidence="1 2">
    <name type="scientific">Caulobacter ginsengisoli</name>
    <dbReference type="NCBI Taxonomy" id="400775"/>
    <lineage>
        <taxon>Bacteria</taxon>
        <taxon>Pseudomonadati</taxon>
        <taxon>Pseudomonadota</taxon>
        <taxon>Alphaproteobacteria</taxon>
        <taxon>Caulobacterales</taxon>
        <taxon>Caulobacteraceae</taxon>
        <taxon>Caulobacter</taxon>
    </lineage>
</organism>
<comment type="caution">
    <text evidence="1">The sequence shown here is derived from an EMBL/GenBank/DDBJ whole genome shotgun (WGS) entry which is preliminary data.</text>
</comment>
<name>A0ABU0INA6_9CAUL</name>
<evidence type="ECO:0000313" key="1">
    <source>
        <dbReference type="EMBL" id="MDQ0463496.1"/>
    </source>
</evidence>
<accession>A0ABU0INA6</accession>
<dbReference type="Proteomes" id="UP001228905">
    <property type="component" value="Unassembled WGS sequence"/>
</dbReference>
<proteinExistence type="predicted"/>
<sequence>MNDVVLSLDALDLAPPTTVKRFHALSLGFVGKLGQELFSEEPLLHRTAPERACRLAALITAKAPEINAALFVAPFQNCPVDQVAIRYVQISFEVMGLLYERQQNGVLTTLEADRQVWRRLAA</sequence>
<reference evidence="1 2" key="1">
    <citation type="submission" date="2023-07" db="EMBL/GenBank/DDBJ databases">
        <title>Genomic Encyclopedia of Type Strains, Phase IV (KMG-IV): sequencing the most valuable type-strain genomes for metagenomic binning, comparative biology and taxonomic classification.</title>
        <authorList>
            <person name="Goeker M."/>
        </authorList>
    </citation>
    <scope>NUCLEOTIDE SEQUENCE [LARGE SCALE GENOMIC DNA]</scope>
    <source>
        <strain evidence="1 2">DSM 18695</strain>
    </source>
</reference>